<keyword evidence="2" id="KW-1185">Reference proteome</keyword>
<evidence type="ECO:0000313" key="2">
    <source>
        <dbReference type="Proteomes" id="UP001518925"/>
    </source>
</evidence>
<accession>A0ABS2DLB9</accession>
<dbReference type="PIRSF" id="PIRSF018637">
    <property type="entry name" value="TrmK"/>
    <property type="match status" value="1"/>
</dbReference>
<evidence type="ECO:0000313" key="1">
    <source>
        <dbReference type="EMBL" id="MBM6619274.1"/>
    </source>
</evidence>
<organism evidence="1 2">
    <name type="scientific">Bacillus suaedaesalsae</name>
    <dbReference type="NCBI Taxonomy" id="2810349"/>
    <lineage>
        <taxon>Bacteria</taxon>
        <taxon>Bacillati</taxon>
        <taxon>Bacillota</taxon>
        <taxon>Bacilli</taxon>
        <taxon>Bacillales</taxon>
        <taxon>Bacillaceae</taxon>
        <taxon>Bacillus</taxon>
    </lineage>
</organism>
<gene>
    <name evidence="1" type="ORF">JR050_16550</name>
</gene>
<dbReference type="Gene3D" id="1.10.287.1890">
    <property type="match status" value="1"/>
</dbReference>
<dbReference type="Proteomes" id="UP001518925">
    <property type="component" value="Unassembled WGS sequence"/>
</dbReference>
<dbReference type="RefSeq" id="WP_204204698.1">
    <property type="nucleotide sequence ID" value="NZ_JAFELM010000042.1"/>
</dbReference>
<name>A0ABS2DLB9_9BACI</name>
<dbReference type="PANTHER" id="PTHR38451">
    <property type="entry name" value="TRNA (ADENINE(22)-N(1))-METHYLTRANSFERASE"/>
    <property type="match status" value="1"/>
</dbReference>
<dbReference type="InterPro" id="IPR029063">
    <property type="entry name" value="SAM-dependent_MTases_sf"/>
</dbReference>
<dbReference type="EMBL" id="JAFELM010000042">
    <property type="protein sequence ID" value="MBM6619274.1"/>
    <property type="molecule type" value="Genomic_DNA"/>
</dbReference>
<reference evidence="1 2" key="1">
    <citation type="submission" date="2021-02" db="EMBL/GenBank/DDBJ databases">
        <title>Bacillus sp. RD4P76, an endophyte from a halophyte.</title>
        <authorList>
            <person name="Sun J.-Q."/>
        </authorList>
    </citation>
    <scope>NUCLEOTIDE SEQUENCE [LARGE SCALE GENOMIC DNA]</scope>
    <source>
        <strain evidence="1 2">RD4P76</strain>
    </source>
</reference>
<proteinExistence type="predicted"/>
<dbReference type="Pfam" id="PF04816">
    <property type="entry name" value="TrmK"/>
    <property type="match status" value="1"/>
</dbReference>
<dbReference type="SUPFAM" id="SSF53335">
    <property type="entry name" value="S-adenosyl-L-methionine-dependent methyltransferases"/>
    <property type="match status" value="1"/>
</dbReference>
<comment type="caution">
    <text evidence="1">The sequence shown here is derived from an EMBL/GenBank/DDBJ whole genome shotgun (WGS) entry which is preliminary data.</text>
</comment>
<dbReference type="PANTHER" id="PTHR38451:SF1">
    <property type="entry name" value="TRNA (ADENINE(22)-N(1))-METHYLTRANSFERASE"/>
    <property type="match status" value="1"/>
</dbReference>
<dbReference type="InterPro" id="IPR006901">
    <property type="entry name" value="TrmK"/>
</dbReference>
<dbReference type="Gene3D" id="3.40.50.150">
    <property type="entry name" value="Vaccinia Virus protein VP39"/>
    <property type="match status" value="1"/>
</dbReference>
<sequence>MNELKLSKRLETVAEAIPFGSTLADIGSDHAYLPIYCKLNGIVRFAIAGEVVEGPFQTAKNQVERLNLQNSVEVRRGDGLEVIQPGEVEVVTICGMGGALITSILESGKHKLDGVKRIILQPNIMAINIRKWLIENNWALLQEFILEEDGKIYEVLVAEKGNSIHSYTSGNLETELLLGPFLMQDKSEVFIKKWTSEKKNWERVLSELQGAKSSEEVQAKQEEIKNLIRIVEEAIF</sequence>
<protein>
    <submittedName>
        <fullName evidence="1">tRNA (Adenine-N(1))-methyltransferase</fullName>
    </submittedName>
</protein>